<dbReference type="GeneID" id="107222285"/>
<feature type="region of interest" description="Disordered" evidence="1">
    <location>
        <begin position="1"/>
        <end position="41"/>
    </location>
</feature>
<dbReference type="InParanoid" id="A0A6J0BRZ4"/>
<feature type="region of interest" description="Disordered" evidence="1">
    <location>
        <begin position="1175"/>
        <end position="1198"/>
    </location>
</feature>
<feature type="compositionally biased region" description="Polar residues" evidence="1">
    <location>
        <begin position="1244"/>
        <end position="1253"/>
    </location>
</feature>
<feature type="compositionally biased region" description="Polar residues" evidence="1">
    <location>
        <begin position="1"/>
        <end position="15"/>
    </location>
</feature>
<feature type="compositionally biased region" description="Basic and acidic residues" evidence="1">
    <location>
        <begin position="608"/>
        <end position="626"/>
    </location>
</feature>
<feature type="region of interest" description="Disordered" evidence="1">
    <location>
        <begin position="460"/>
        <end position="491"/>
    </location>
</feature>
<evidence type="ECO:0000313" key="3">
    <source>
        <dbReference type="RefSeq" id="XP_015517062.2"/>
    </source>
</evidence>
<accession>A0A6J0BRZ4</accession>
<evidence type="ECO:0000313" key="2">
    <source>
        <dbReference type="Proteomes" id="UP000829291"/>
    </source>
</evidence>
<dbReference type="RefSeq" id="XP_015517062.2">
    <property type="nucleotide sequence ID" value="XM_015661576.2"/>
</dbReference>
<organism evidence="3">
    <name type="scientific">Neodiprion lecontei</name>
    <name type="common">Redheaded pine sawfly</name>
    <dbReference type="NCBI Taxonomy" id="441921"/>
    <lineage>
        <taxon>Eukaryota</taxon>
        <taxon>Metazoa</taxon>
        <taxon>Ecdysozoa</taxon>
        <taxon>Arthropoda</taxon>
        <taxon>Hexapoda</taxon>
        <taxon>Insecta</taxon>
        <taxon>Pterygota</taxon>
        <taxon>Neoptera</taxon>
        <taxon>Endopterygota</taxon>
        <taxon>Hymenoptera</taxon>
        <taxon>Tenthredinoidea</taxon>
        <taxon>Diprionidae</taxon>
        <taxon>Diprioninae</taxon>
        <taxon>Neodiprion</taxon>
    </lineage>
</organism>
<feature type="region of interest" description="Disordered" evidence="1">
    <location>
        <begin position="607"/>
        <end position="629"/>
    </location>
</feature>
<dbReference type="Proteomes" id="UP000829291">
    <property type="component" value="Chromosome 2"/>
</dbReference>
<feature type="compositionally biased region" description="Basic and acidic residues" evidence="1">
    <location>
        <begin position="20"/>
        <end position="30"/>
    </location>
</feature>
<feature type="region of interest" description="Disordered" evidence="1">
    <location>
        <begin position="1240"/>
        <end position="1275"/>
    </location>
</feature>
<evidence type="ECO:0000256" key="1">
    <source>
        <dbReference type="SAM" id="MobiDB-lite"/>
    </source>
</evidence>
<reference evidence="3" key="1">
    <citation type="submission" date="2025-08" db="UniProtKB">
        <authorList>
            <consortium name="RefSeq"/>
        </authorList>
    </citation>
    <scope>IDENTIFICATION</scope>
    <source>
        <tissue evidence="3">Thorax and Abdomen</tissue>
    </source>
</reference>
<protein>
    <submittedName>
        <fullName evidence="3">Uncharacterized protein LOC107222285</fullName>
    </submittedName>
</protein>
<keyword evidence="2" id="KW-1185">Reference proteome</keyword>
<feature type="compositionally biased region" description="Basic and acidic residues" evidence="1">
    <location>
        <begin position="460"/>
        <end position="471"/>
    </location>
</feature>
<dbReference type="OrthoDB" id="7673806at2759"/>
<proteinExistence type="predicted"/>
<name>A0A6J0BRZ4_NEOLC</name>
<dbReference type="KEGG" id="nlo:107222285"/>
<sequence length="1621" mass="182638">MSQPTQDTDITSSISPLLHVQDHDDREKLGTGKGVKKLLQRKPPTSLSMETVYTNEEESQPNGAVKHQGSELLKSLGKNFPWLVKFSRVLESSVGSKNVKLLDRLLSVYIENMSRDVNKCYTKPHRAAKLKAQMSQTLIFFHLYWKNIKERVDDHNQYLDKMSEILGMYFDMELKASRRGKDLASKIAAKLLTAMFIYLDNSEEHIFRVLLRAKFITKNYIQICSPILTKLFAGLSDRTTSITDVTYVRYLLALKLWKRIKDDLQEKKNINELGVAILGQRTPISNTELGKIIPKPPECHKNGTLWLLQPNSFDLRKACDSFIKYELSEHIISLPDSIERFKVMDSIDMVPSAQINLESINRLQQEDILQLNKSVVGLQPVKKVVKLRRFIPSFPKLLPGEVVFIDLTAENDEQKQKENDKQKKKKDKKKLKWLKEAGKKSKIRKECKILDKTWIEKADAHSTENNNEKTESNSNNQPISEDIVTESTERTDRISVNSNRFAKRVTKLHADPIGGIKQKKNKCNVNCNGCELCNLMGQLEYTTIDKMGDIESSENLITSQSSPLKKEHATIFVHTTFADCVNEELKDSGAYNIQTVSESCGSYYGTDQTERKNATESTKQEPHDVIDDSTTNKNCDNLITTITNTSSFNITGETEKKKDIFVKRNVPSSNVKLEAGHTTEIDAAIPSKISCKNSQYISNVPDDTKMKKGSNEICIVSTTASIFGCGTEEQINVISGSSIEPAKQEKERDLNMGDNNKTYTKEIATIFKKFVSTSKKTKSLDVGNDNCKNGVIEAVHNKLQNSLIHALSLDEVIEVGKDDIDSQSEDDEAKRYCSKSMDQGRKVQNFHKELLCSEDNDFFQIPDIHLCDDLTNNNDVENFGDSSKIDEFENIDILDSILNGDMSMQNILEEQQLLSMTSGSNETSSSNVMGFFTESLRQSQTAQSVGEDYAIEEASCSDEVPKSLPEGSLGTIGILNSLLDSDLTSMDSPSSDFMYSNVQTVDPRLIRRTPTAEQSAFLNDFSTVSDLFSRSEHSSADTFRPLESLAKKTKDQLFLEQKDGLNCTDLEEFGLNSSKRADFEMPVLEEELIHLPQHALIDETIITQISTSTRESHVTNRSEIDNLNDVKSMLQSCIGSHEFNNMQPLAENSYDYSKLNHFKDFASFKLKDIIQHSPDSIDHSEDLPTSTLTDFTPPHSVDAPQSPYTFASSPPPLHVQTVPYSPTHSIGEYRNQISTNMLMPPPSTSQLSCHNTLTPPPTPQQSQNALSETRGEQQSQAAFAIDGNIREGAICYFTVKSQLCSAADASDDDLQEQNLCMQSKIATQHVQPKVMYVTRSKKCAKSRTRSTKIEEDETVKRNEDQSLHLSQVQVALTRLPADEIKGEDSRDQRLLKSHFIVKKEGDIPFGKQLKAPQLQRIDLTKLSIAAAQKNNKSVLINLNGKTKPALMFERNTVQGEKLLKSMNTDPVSSRHIVYKLTPNITPATSKDKPYSKLPKVNFTVQNRTDDFVGKTQSTAARSVSSNTGTQQDQVQKIIKPRSYMRRGVTTQATQSVKELNVRKTFTVHNTEEPSLKKRKITTKLMPSLENEGIIYTVNQPKPQEKHSNVIRREFSRRDRTKKKFV</sequence>
<feature type="compositionally biased region" description="Polar residues" evidence="1">
    <location>
        <begin position="1262"/>
        <end position="1275"/>
    </location>
</feature>
<gene>
    <name evidence="3" type="primary">LOC107222285</name>
</gene>